<organism evidence="2 3">
    <name type="scientific">Stemphylium lycopersici</name>
    <name type="common">Tomato gray leaf spot disease fungus</name>
    <name type="synonym">Thyrospora lycopersici</name>
    <dbReference type="NCBI Taxonomy" id="183478"/>
    <lineage>
        <taxon>Eukaryota</taxon>
        <taxon>Fungi</taxon>
        <taxon>Dikarya</taxon>
        <taxon>Ascomycota</taxon>
        <taxon>Pezizomycotina</taxon>
        <taxon>Dothideomycetes</taxon>
        <taxon>Pleosporomycetidae</taxon>
        <taxon>Pleosporales</taxon>
        <taxon>Pleosporineae</taxon>
        <taxon>Pleosporaceae</taxon>
        <taxon>Stemphylium</taxon>
    </lineage>
</organism>
<feature type="compositionally biased region" description="Basic and acidic residues" evidence="1">
    <location>
        <begin position="610"/>
        <end position="632"/>
    </location>
</feature>
<name>A0A364MUQ8_STELY</name>
<feature type="compositionally biased region" description="Basic and acidic residues" evidence="1">
    <location>
        <begin position="738"/>
        <end position="749"/>
    </location>
</feature>
<dbReference type="STRING" id="183478.A0A364MUQ8"/>
<comment type="caution">
    <text evidence="2">The sequence shown here is derived from an EMBL/GenBank/DDBJ whole genome shotgun (WGS) entry which is preliminary data.</text>
</comment>
<feature type="compositionally biased region" description="Basic and acidic residues" evidence="1">
    <location>
        <begin position="161"/>
        <end position="174"/>
    </location>
</feature>
<feature type="compositionally biased region" description="Basic and acidic residues" evidence="1">
    <location>
        <begin position="643"/>
        <end position="653"/>
    </location>
</feature>
<gene>
    <name evidence="2" type="ORF">DDE83_008067</name>
</gene>
<dbReference type="Proteomes" id="UP000249619">
    <property type="component" value="Unassembled WGS sequence"/>
</dbReference>
<feature type="region of interest" description="Disordered" evidence="1">
    <location>
        <begin position="730"/>
        <end position="794"/>
    </location>
</feature>
<feature type="compositionally biased region" description="Low complexity" evidence="1">
    <location>
        <begin position="66"/>
        <end position="101"/>
    </location>
</feature>
<accession>A0A364MUQ8</accession>
<feature type="compositionally biased region" description="Basic and acidic residues" evidence="1">
    <location>
        <begin position="540"/>
        <end position="565"/>
    </location>
</feature>
<feature type="compositionally biased region" description="Low complexity" evidence="1">
    <location>
        <begin position="661"/>
        <end position="673"/>
    </location>
</feature>
<feature type="compositionally biased region" description="Pro residues" evidence="1">
    <location>
        <begin position="102"/>
        <end position="114"/>
    </location>
</feature>
<feature type="compositionally biased region" description="Polar residues" evidence="1">
    <location>
        <begin position="500"/>
        <end position="510"/>
    </location>
</feature>
<dbReference type="AlphaFoldDB" id="A0A364MUQ8"/>
<proteinExistence type="predicted"/>
<feature type="region of interest" description="Disordered" evidence="1">
    <location>
        <begin position="1"/>
        <end position="691"/>
    </location>
</feature>
<sequence>MASADLQPTCEDYDSDQSDGPPEFQGRRSPNAANVSTKRSHPSDLDKEKPPAQERVPTNFDLRSDSGYSSYTAATVSSTNSAPSAPSQRSPPAAPATAAPVPAQPEAPTPPPPKPQRRPTLSESRPSTTTTTSSRPKPSARTSSQSSKPAVIQRRPTITQDRPDRSRRDSRIDPDACTDPNCTGCGPPQRRRPDIKPTQSARDVDRTSTTDTRSMRSDPAGYYQHPSSPTHTRRPSQLKEAAIVQPATTRPRRPSSAQRPMSYHGEPGSQYHRGPAMPVGYPPQEYGPPPSNSAQWRGMQQYPVGSMGPPMHPYSQAPVYSQQYPYGQAPPYDAPQRPSMPPRQSFSARTGPGPLITQPPREQQYSARYTQPQSATQGRFPQPLPIADQAYASDTGSETESSEEEDEYYAESDPRNQLALMPPPKLAPAKLKSSKPKKQQRPQMTHAHTSQVVDERSLRRMSQIQPQSLVIDDRRRKRSSKTIDPPQRRESVSRPPAPRQAQSDYPTSRGQMVVASTKADRRRSRVNEQAYEDYAIQERAAAKEAARARDREERRYAADMTERKLQNRNSKQYYEPPAALFDSDDDSESEYSEEESHIPEAPVPPRRRRPTDVGRGKGKERAPEQKTKRIESAAEDYISAQRGTREPLNDPIHKAARRSRAPSMPSHSGSSGSDRSRTNHTAVTNDNNEIRLRVDANAPLSLQFNGDMEGRTLRMIPGENGMADLVISGGRGDSVYHNSERGSVTDERNAVALRKPRRQVEEMTEGSTESRHRKRRESRVGQRPLRPRANTYRE</sequence>
<keyword evidence="3" id="KW-1185">Reference proteome</keyword>
<protein>
    <submittedName>
        <fullName evidence="2">Uncharacterized protein</fullName>
    </submittedName>
</protein>
<feature type="compositionally biased region" description="Basic and acidic residues" evidence="1">
    <location>
        <begin position="202"/>
        <end position="216"/>
    </location>
</feature>
<reference evidence="3" key="1">
    <citation type="submission" date="2018-05" db="EMBL/GenBank/DDBJ databases">
        <title>Draft genome sequence of Stemphylium lycopersici strain CIDEFI 213.</title>
        <authorList>
            <person name="Medina R."/>
            <person name="Franco M.E.E."/>
            <person name="Lucentini C.G."/>
            <person name="Saparrat M.C.N."/>
            <person name="Balatti P.A."/>
        </authorList>
    </citation>
    <scope>NUCLEOTIDE SEQUENCE [LARGE SCALE GENOMIC DNA]</scope>
    <source>
        <strain evidence="3">CIDEFI 213</strain>
    </source>
</reference>
<evidence type="ECO:0000313" key="3">
    <source>
        <dbReference type="Proteomes" id="UP000249619"/>
    </source>
</evidence>
<feature type="compositionally biased region" description="Acidic residues" evidence="1">
    <location>
        <begin position="400"/>
        <end position="410"/>
    </location>
</feature>
<dbReference type="EMBL" id="QGDH01000169">
    <property type="protein sequence ID" value="RAR03879.1"/>
    <property type="molecule type" value="Genomic_DNA"/>
</dbReference>
<evidence type="ECO:0000256" key="1">
    <source>
        <dbReference type="SAM" id="MobiDB-lite"/>
    </source>
</evidence>
<evidence type="ECO:0000313" key="2">
    <source>
        <dbReference type="EMBL" id="RAR03879.1"/>
    </source>
</evidence>
<feature type="compositionally biased region" description="Polar residues" evidence="1">
    <location>
        <begin position="360"/>
        <end position="379"/>
    </location>
</feature>
<feature type="compositionally biased region" description="Basic and acidic residues" evidence="1">
    <location>
        <begin position="41"/>
        <end position="52"/>
    </location>
</feature>
<feature type="compositionally biased region" description="Low complexity" evidence="1">
    <location>
        <begin position="118"/>
        <end position="144"/>
    </location>
</feature>
<feature type="compositionally biased region" description="Acidic residues" evidence="1">
    <location>
        <begin position="582"/>
        <end position="593"/>
    </location>
</feature>